<sequence>MSIGVAILGSGIFVREEHLPAVLATPSLALKAIYSRSAASAKKLITETSLNEIAVYSSDSEDGKDLAALLSRSDIQAVIIALPITTQPAIITQCLDAGKHVLSEKPVGPTLSSARSLISHYSSLASPPHWAVAEQFRFLSRFVYASEQVSKLGRVLSFRLRLSALVKPGAKYYETEWRKTPEYQGGFLLDGGVHFIAGIRMMLGKEGVIGEVSGYATQAQEHLPPVDTVVGAAMLKSGGIGTIDLSFGSTGEGAEWVVCCQNGRVEVERNAVVVVEDGKKRRQEFPKESSGVTEEVQVWARGIEQGEQEAKQSPQEALADLEVLEALLKSNGAVVKLEAQ</sequence>
<dbReference type="STRING" id="2082308.A0A2K1QVX6"/>
<dbReference type="SUPFAM" id="SSF51735">
    <property type="entry name" value="NAD(P)-binding Rossmann-fold domains"/>
    <property type="match status" value="1"/>
</dbReference>
<dbReference type="Pfam" id="PF01408">
    <property type="entry name" value="GFO_IDH_MocA"/>
    <property type="match status" value="1"/>
</dbReference>
<evidence type="ECO:0000313" key="3">
    <source>
        <dbReference type="EMBL" id="PNS19196.1"/>
    </source>
</evidence>
<dbReference type="GO" id="GO:0000166">
    <property type="term" value="F:nucleotide binding"/>
    <property type="evidence" value="ECO:0007669"/>
    <property type="project" value="InterPro"/>
</dbReference>
<dbReference type="Pfam" id="PF02894">
    <property type="entry name" value="GFO_IDH_MocA_C"/>
    <property type="match status" value="1"/>
</dbReference>
<feature type="domain" description="Gfo/Idh/MocA-like oxidoreductase N-terminal" evidence="1">
    <location>
        <begin position="3"/>
        <end position="119"/>
    </location>
</feature>
<organism evidence="3 4">
    <name type="scientific">Sphaceloma murrayae</name>
    <dbReference type="NCBI Taxonomy" id="2082308"/>
    <lineage>
        <taxon>Eukaryota</taxon>
        <taxon>Fungi</taxon>
        <taxon>Dikarya</taxon>
        <taxon>Ascomycota</taxon>
        <taxon>Pezizomycotina</taxon>
        <taxon>Dothideomycetes</taxon>
        <taxon>Dothideomycetidae</taxon>
        <taxon>Myriangiales</taxon>
        <taxon>Elsinoaceae</taxon>
        <taxon>Sphaceloma</taxon>
    </lineage>
</organism>
<dbReference type="GO" id="GO:0016491">
    <property type="term" value="F:oxidoreductase activity"/>
    <property type="evidence" value="ECO:0007669"/>
    <property type="project" value="TreeGrafter"/>
</dbReference>
<keyword evidence="4" id="KW-1185">Reference proteome</keyword>
<dbReference type="Gene3D" id="3.40.50.720">
    <property type="entry name" value="NAD(P)-binding Rossmann-like Domain"/>
    <property type="match status" value="1"/>
</dbReference>
<evidence type="ECO:0000313" key="4">
    <source>
        <dbReference type="Proteomes" id="UP000243797"/>
    </source>
</evidence>
<dbReference type="EMBL" id="NKHZ01000032">
    <property type="protein sequence ID" value="PNS19196.1"/>
    <property type="molecule type" value="Genomic_DNA"/>
</dbReference>
<evidence type="ECO:0000259" key="2">
    <source>
        <dbReference type="Pfam" id="PF02894"/>
    </source>
</evidence>
<accession>A0A2K1QVX6</accession>
<dbReference type="PANTHER" id="PTHR42840">
    <property type="entry name" value="NAD(P)-BINDING ROSSMANN-FOLD SUPERFAMILY PROTEIN-RELATED"/>
    <property type="match status" value="1"/>
</dbReference>
<evidence type="ECO:0000259" key="1">
    <source>
        <dbReference type="Pfam" id="PF01408"/>
    </source>
</evidence>
<dbReference type="SUPFAM" id="SSF55347">
    <property type="entry name" value="Glyceraldehyde-3-phosphate dehydrogenase-like, C-terminal domain"/>
    <property type="match status" value="1"/>
</dbReference>
<dbReference type="InterPro" id="IPR000683">
    <property type="entry name" value="Gfo/Idh/MocA-like_OxRdtase_N"/>
</dbReference>
<name>A0A2K1QVX6_9PEZI</name>
<reference evidence="3 4" key="1">
    <citation type="submission" date="2017-06" db="EMBL/GenBank/DDBJ databases">
        <title>Draft genome sequence of a variant of Elsinoe murrayae.</title>
        <authorList>
            <person name="Cheng Q."/>
        </authorList>
    </citation>
    <scope>NUCLEOTIDE SEQUENCE [LARGE SCALE GENOMIC DNA]</scope>
    <source>
        <strain evidence="3 4">CQ-2017a</strain>
    </source>
</reference>
<feature type="domain" description="Gfo/Idh/MocA-like oxidoreductase C-terminal" evidence="2">
    <location>
        <begin position="151"/>
        <end position="331"/>
    </location>
</feature>
<dbReference type="InParanoid" id="A0A2K1QVX6"/>
<dbReference type="FunCoup" id="A0A2K1QVX6">
    <property type="interactions" value="244"/>
</dbReference>
<dbReference type="AlphaFoldDB" id="A0A2K1QVX6"/>
<dbReference type="PANTHER" id="PTHR42840:SF5">
    <property type="entry name" value="NAD(P)-BINDING ROSSMANN-FOLD SUPERFAMILY PROTEIN"/>
    <property type="match status" value="1"/>
</dbReference>
<dbReference type="GO" id="GO:0006740">
    <property type="term" value="P:NADPH regeneration"/>
    <property type="evidence" value="ECO:0007669"/>
    <property type="project" value="TreeGrafter"/>
</dbReference>
<dbReference type="Proteomes" id="UP000243797">
    <property type="component" value="Unassembled WGS sequence"/>
</dbReference>
<dbReference type="Gene3D" id="3.30.360.10">
    <property type="entry name" value="Dihydrodipicolinate Reductase, domain 2"/>
    <property type="match status" value="1"/>
</dbReference>
<dbReference type="InterPro" id="IPR036291">
    <property type="entry name" value="NAD(P)-bd_dom_sf"/>
</dbReference>
<proteinExistence type="predicted"/>
<dbReference type="InterPro" id="IPR004104">
    <property type="entry name" value="Gfo/Idh/MocA-like_OxRdtase_C"/>
</dbReference>
<dbReference type="OrthoDB" id="64915at2759"/>
<protein>
    <submittedName>
        <fullName evidence="3">Uncharacterized protein</fullName>
    </submittedName>
</protein>
<comment type="caution">
    <text evidence="3">The sequence shown here is derived from an EMBL/GenBank/DDBJ whole genome shotgun (WGS) entry which is preliminary data.</text>
</comment>
<gene>
    <name evidence="3" type="ORF">CAC42_2373</name>
</gene>
<dbReference type="GO" id="GO:0005737">
    <property type="term" value="C:cytoplasm"/>
    <property type="evidence" value="ECO:0007669"/>
    <property type="project" value="TreeGrafter"/>
</dbReference>